<dbReference type="InterPro" id="IPR050061">
    <property type="entry name" value="MurCDEF_pg_biosynth"/>
</dbReference>
<feature type="domain" description="Mur ligase N-terminal catalytic" evidence="9">
    <location>
        <begin position="6"/>
        <end position="99"/>
    </location>
</feature>
<dbReference type="EMBL" id="MFHP01000013">
    <property type="protein sequence ID" value="OGF72772.1"/>
    <property type="molecule type" value="Genomic_DNA"/>
</dbReference>
<dbReference type="Pfam" id="PF01225">
    <property type="entry name" value="Mur_ligase"/>
    <property type="match status" value="1"/>
</dbReference>
<dbReference type="GO" id="GO:0008360">
    <property type="term" value="P:regulation of cell shape"/>
    <property type="evidence" value="ECO:0007669"/>
    <property type="project" value="UniProtKB-KW"/>
</dbReference>
<dbReference type="PANTHER" id="PTHR43445:SF5">
    <property type="entry name" value="UDP-N-ACETYLMURAMATE--L-ALANYL-GAMMA-D-GLUTAMYL-MESO-2,6-DIAMINOHEPTANDIOATE LIGASE"/>
    <property type="match status" value="1"/>
</dbReference>
<evidence type="ECO:0000313" key="13">
    <source>
        <dbReference type="Proteomes" id="UP000178743"/>
    </source>
</evidence>
<evidence type="ECO:0000259" key="11">
    <source>
        <dbReference type="Pfam" id="PF08245"/>
    </source>
</evidence>
<keyword evidence="7" id="KW-0131">Cell cycle</keyword>
<evidence type="ECO:0008006" key="14">
    <source>
        <dbReference type="Google" id="ProtNLM"/>
    </source>
</evidence>
<dbReference type="Gene3D" id="3.40.1190.10">
    <property type="entry name" value="Mur-like, catalytic domain"/>
    <property type="match status" value="1"/>
</dbReference>
<evidence type="ECO:0000259" key="9">
    <source>
        <dbReference type="Pfam" id="PF01225"/>
    </source>
</evidence>
<reference evidence="12 13" key="1">
    <citation type="journal article" date="2016" name="Nat. Commun.">
        <title>Thousands of microbial genomes shed light on interconnected biogeochemical processes in an aquifer system.</title>
        <authorList>
            <person name="Anantharaman K."/>
            <person name="Brown C.T."/>
            <person name="Hug L.A."/>
            <person name="Sharon I."/>
            <person name="Castelle C.J."/>
            <person name="Probst A.J."/>
            <person name="Thomas B.C."/>
            <person name="Singh A."/>
            <person name="Wilkins M.J."/>
            <person name="Karaoz U."/>
            <person name="Brodie E.L."/>
            <person name="Williams K.H."/>
            <person name="Hubbard S.S."/>
            <person name="Banfield J.F."/>
        </authorList>
    </citation>
    <scope>NUCLEOTIDE SEQUENCE [LARGE SCALE GENOMIC DNA]</scope>
</reference>
<dbReference type="Pfam" id="PF08245">
    <property type="entry name" value="Mur_ligase_M"/>
    <property type="match status" value="1"/>
</dbReference>
<dbReference type="SUPFAM" id="SSF51984">
    <property type="entry name" value="MurCD N-terminal domain"/>
    <property type="match status" value="1"/>
</dbReference>
<dbReference type="GO" id="GO:0016881">
    <property type="term" value="F:acid-amino acid ligase activity"/>
    <property type="evidence" value="ECO:0007669"/>
    <property type="project" value="InterPro"/>
</dbReference>
<keyword evidence="2" id="KW-0132">Cell division</keyword>
<evidence type="ECO:0000256" key="3">
    <source>
        <dbReference type="ARBA" id="ARBA00022741"/>
    </source>
</evidence>
<dbReference type="GO" id="GO:0009252">
    <property type="term" value="P:peptidoglycan biosynthetic process"/>
    <property type="evidence" value="ECO:0007669"/>
    <property type="project" value="UniProtKB-KW"/>
</dbReference>
<organism evidence="12 13">
    <name type="scientific">Candidatus Giovannonibacteria bacterium RIFCSPHIGHO2_02_FULL_45_40</name>
    <dbReference type="NCBI Taxonomy" id="1798337"/>
    <lineage>
        <taxon>Bacteria</taxon>
        <taxon>Candidatus Giovannoniibacteriota</taxon>
    </lineage>
</organism>
<proteinExistence type="predicted"/>
<dbReference type="GO" id="GO:0005524">
    <property type="term" value="F:ATP binding"/>
    <property type="evidence" value="ECO:0007669"/>
    <property type="project" value="UniProtKB-KW"/>
</dbReference>
<sequence length="452" mass="51068">MKKKRYYLIGIGGVAMASLAGLLKQKGYEVAGSDQEMYEPMKSMLEKLKIKVFTPYSAFHMKHWRPNIVVVGNAIGRGNPELEYVLSNGHLYRSMSDILLDEFINPPAGGKKSIVITGTHGKTTTTALIAWILECAGLDPTVFVGGIAINFGSSFKLGKGKYVVLEGDEYDTAFFDKSPKFWHYRPFIGVVNNIELDHVDIYPNIEAYKYAFERFINLIPKNGLLVANRYDKNVTEVVKKFHPPRLAERSRGEAGMKLFGLKHGNYMAKNILAATAVARFVGVSHETVKKAVASFKGVKRRSEIMGVKHGITVIDDYAHHPTAVRETLDVLKQKFHMKPTSQISRRLFLMFEPGSASSKRRIFEKQYIEAFLHADVVYLYKPYKASLLKPDEVFHVKHVVSALRKKGIPAKSFDNLNKLLFHMKHDIRPNDVIVIMSCRGFDGLRERILGEI</sequence>
<feature type="domain" description="Mur ligase central" evidence="11">
    <location>
        <begin position="116"/>
        <end position="242"/>
    </location>
</feature>
<evidence type="ECO:0000256" key="7">
    <source>
        <dbReference type="ARBA" id="ARBA00023306"/>
    </source>
</evidence>
<dbReference type="Gene3D" id="3.90.190.20">
    <property type="entry name" value="Mur ligase, C-terminal domain"/>
    <property type="match status" value="1"/>
</dbReference>
<keyword evidence="1" id="KW-0436">Ligase</keyword>
<keyword evidence="3" id="KW-0547">Nucleotide-binding</keyword>
<evidence type="ECO:0000256" key="1">
    <source>
        <dbReference type="ARBA" id="ARBA00022598"/>
    </source>
</evidence>
<accession>A0A1F5WAT2</accession>
<feature type="domain" description="Mur ligase C-terminal" evidence="10">
    <location>
        <begin position="300"/>
        <end position="437"/>
    </location>
</feature>
<evidence type="ECO:0000313" key="12">
    <source>
        <dbReference type="EMBL" id="OGF72772.1"/>
    </source>
</evidence>
<evidence type="ECO:0000256" key="5">
    <source>
        <dbReference type="ARBA" id="ARBA00022960"/>
    </source>
</evidence>
<keyword evidence="5" id="KW-0133">Cell shape</keyword>
<evidence type="ECO:0000256" key="4">
    <source>
        <dbReference type="ARBA" id="ARBA00022840"/>
    </source>
</evidence>
<protein>
    <recommendedName>
        <fullName evidence="14">UDP-N-acetylmuramate:L-alanyl-gamma-D-glutamyl-meso-diaminopimelate ligase</fullName>
    </recommendedName>
</protein>
<dbReference type="SUPFAM" id="SSF53244">
    <property type="entry name" value="MurD-like peptide ligases, peptide-binding domain"/>
    <property type="match status" value="1"/>
</dbReference>
<gene>
    <name evidence="12" type="ORF">A3C05_00645</name>
</gene>
<dbReference type="InterPro" id="IPR036565">
    <property type="entry name" value="Mur-like_cat_sf"/>
</dbReference>
<dbReference type="PANTHER" id="PTHR43445">
    <property type="entry name" value="UDP-N-ACETYLMURAMATE--L-ALANINE LIGASE-RELATED"/>
    <property type="match status" value="1"/>
</dbReference>
<dbReference type="Pfam" id="PF02875">
    <property type="entry name" value="Mur_ligase_C"/>
    <property type="match status" value="1"/>
</dbReference>
<dbReference type="Proteomes" id="UP000178743">
    <property type="component" value="Unassembled WGS sequence"/>
</dbReference>
<dbReference type="SUPFAM" id="SSF53623">
    <property type="entry name" value="MurD-like peptide ligases, catalytic domain"/>
    <property type="match status" value="1"/>
</dbReference>
<evidence type="ECO:0000256" key="8">
    <source>
        <dbReference type="ARBA" id="ARBA00023316"/>
    </source>
</evidence>
<keyword evidence="8" id="KW-0961">Cell wall biogenesis/degradation</keyword>
<dbReference type="GO" id="GO:0071555">
    <property type="term" value="P:cell wall organization"/>
    <property type="evidence" value="ECO:0007669"/>
    <property type="project" value="UniProtKB-KW"/>
</dbReference>
<dbReference type="InterPro" id="IPR013221">
    <property type="entry name" value="Mur_ligase_cen"/>
</dbReference>
<evidence type="ECO:0000256" key="6">
    <source>
        <dbReference type="ARBA" id="ARBA00022984"/>
    </source>
</evidence>
<dbReference type="GO" id="GO:0051301">
    <property type="term" value="P:cell division"/>
    <property type="evidence" value="ECO:0007669"/>
    <property type="project" value="UniProtKB-KW"/>
</dbReference>
<dbReference type="Gene3D" id="3.40.50.720">
    <property type="entry name" value="NAD(P)-binding Rossmann-like Domain"/>
    <property type="match status" value="1"/>
</dbReference>
<dbReference type="InterPro" id="IPR000713">
    <property type="entry name" value="Mur_ligase_N"/>
</dbReference>
<dbReference type="AlphaFoldDB" id="A0A1F5WAT2"/>
<comment type="caution">
    <text evidence="12">The sequence shown here is derived from an EMBL/GenBank/DDBJ whole genome shotgun (WGS) entry which is preliminary data.</text>
</comment>
<keyword evidence="6" id="KW-0573">Peptidoglycan synthesis</keyword>
<dbReference type="InterPro" id="IPR004101">
    <property type="entry name" value="Mur_ligase_C"/>
</dbReference>
<evidence type="ECO:0000259" key="10">
    <source>
        <dbReference type="Pfam" id="PF02875"/>
    </source>
</evidence>
<evidence type="ECO:0000256" key="2">
    <source>
        <dbReference type="ARBA" id="ARBA00022618"/>
    </source>
</evidence>
<keyword evidence="4" id="KW-0067">ATP-binding</keyword>
<name>A0A1F5WAT2_9BACT</name>
<dbReference type="InterPro" id="IPR036615">
    <property type="entry name" value="Mur_ligase_C_dom_sf"/>
</dbReference>